<dbReference type="AlphaFoldDB" id="A0A1G4I2F7"/>
<dbReference type="Proteomes" id="UP000195570">
    <property type="component" value="Unassembled WGS sequence"/>
</dbReference>
<evidence type="ECO:0000259" key="5">
    <source>
        <dbReference type="PROSITE" id="PS50102"/>
    </source>
</evidence>
<dbReference type="SMR" id="A0A1G4I2F7"/>
<dbReference type="GeneID" id="92381701"/>
<evidence type="ECO:0000313" key="7">
    <source>
        <dbReference type="Proteomes" id="UP000195570"/>
    </source>
</evidence>
<organism evidence="6 7">
    <name type="scientific">Trypanosoma equiperdum</name>
    <dbReference type="NCBI Taxonomy" id="5694"/>
    <lineage>
        <taxon>Eukaryota</taxon>
        <taxon>Discoba</taxon>
        <taxon>Euglenozoa</taxon>
        <taxon>Kinetoplastea</taxon>
        <taxon>Metakinetoplastina</taxon>
        <taxon>Trypanosomatida</taxon>
        <taxon>Trypanosomatidae</taxon>
        <taxon>Trypanosoma</taxon>
    </lineage>
</organism>
<dbReference type="SUPFAM" id="SSF54928">
    <property type="entry name" value="RNA-binding domain, RBD"/>
    <property type="match status" value="1"/>
</dbReference>
<comment type="caution">
    <text evidence="6">The sequence shown here is derived from an EMBL/GenBank/DDBJ whole genome shotgun (WGS) entry which is preliminary data.</text>
</comment>
<reference evidence="6" key="1">
    <citation type="submission" date="2016-09" db="EMBL/GenBank/DDBJ databases">
        <authorList>
            <person name="Hebert L."/>
            <person name="Moumen B."/>
        </authorList>
    </citation>
    <scope>NUCLEOTIDE SEQUENCE [LARGE SCALE GENOMIC DNA]</scope>
    <source>
        <strain evidence="6">OVI</strain>
    </source>
</reference>
<dbReference type="Pfam" id="PF00076">
    <property type="entry name" value="RRM_1"/>
    <property type="match status" value="2"/>
</dbReference>
<dbReference type="EMBL" id="CZPT02000424">
    <property type="protein sequence ID" value="SCU65841.1"/>
    <property type="molecule type" value="Genomic_DNA"/>
</dbReference>
<feature type="domain" description="RRM" evidence="5">
    <location>
        <begin position="95"/>
        <end position="174"/>
    </location>
</feature>
<feature type="domain" description="RRM" evidence="5">
    <location>
        <begin position="4"/>
        <end position="85"/>
    </location>
</feature>
<dbReference type="SMART" id="SM00360">
    <property type="entry name" value="RRM"/>
    <property type="match status" value="2"/>
</dbReference>
<dbReference type="RefSeq" id="XP_067077370.1">
    <property type="nucleotide sequence ID" value="XM_067221269.1"/>
</dbReference>
<sequence length="347" mass="38061">MWYSNLFVAKLPRHLCDGDLLQIFSNFNPLGAKIMLDPSTGNSKGFGFVLFDKEEEGRTAYERLNRKLVRVCNSSFNLLIYPSQHNGKAVTLPSRAVYIRNIPTTMGEREVQNFLSNLAPLEYCAMRGDHHGNPVWVVYAEFDTPQNAQRVLDKLHGNSNHFGGPPIMVKYADTDEAKRERRRRREEGRLAPGPALKGACLFPPPRPGVVSLNQTQVSQSATETSPSCSPAAHHVTKTKMVAPMVEVEPRAQPLYFSTSPVTAMPPLLPVDMSYDGAAATVPLQTADCPAANGVLVLGNGQQVFLTPNAVNLHPTKFNAPPTALLVPAVDTTLVPLPPQRTLVYGPW</sequence>
<dbReference type="InterPro" id="IPR035979">
    <property type="entry name" value="RBD_domain_sf"/>
</dbReference>
<dbReference type="VEuPathDB" id="TriTrypDB:TEOVI_000776700"/>
<feature type="region of interest" description="Disordered" evidence="4">
    <location>
        <begin position="175"/>
        <end position="198"/>
    </location>
</feature>
<name>A0A1G4I2F7_TRYEQ</name>
<keyword evidence="1" id="KW-0677">Repeat</keyword>
<evidence type="ECO:0000256" key="2">
    <source>
        <dbReference type="ARBA" id="ARBA00022884"/>
    </source>
</evidence>
<proteinExistence type="predicted"/>
<accession>A0A1G4I2F7</accession>
<keyword evidence="7" id="KW-1185">Reference proteome</keyword>
<evidence type="ECO:0000256" key="3">
    <source>
        <dbReference type="PROSITE-ProRule" id="PRU00176"/>
    </source>
</evidence>
<dbReference type="PANTHER" id="PTHR24012">
    <property type="entry name" value="RNA BINDING PROTEIN"/>
    <property type="match status" value="1"/>
</dbReference>
<feature type="compositionally biased region" description="Basic and acidic residues" evidence="4">
    <location>
        <begin position="175"/>
        <end position="189"/>
    </location>
</feature>
<dbReference type="Gene3D" id="3.30.70.330">
    <property type="match status" value="2"/>
</dbReference>
<dbReference type="InterPro" id="IPR000504">
    <property type="entry name" value="RRM_dom"/>
</dbReference>
<evidence type="ECO:0000313" key="6">
    <source>
        <dbReference type="EMBL" id="SCU65841.1"/>
    </source>
</evidence>
<dbReference type="FunFam" id="3.30.70.330:FF:001043">
    <property type="entry name" value="RNA-binding protein, putative"/>
    <property type="match status" value="1"/>
</dbReference>
<evidence type="ECO:0000256" key="4">
    <source>
        <dbReference type="SAM" id="MobiDB-lite"/>
    </source>
</evidence>
<evidence type="ECO:0000256" key="1">
    <source>
        <dbReference type="ARBA" id="ARBA00022737"/>
    </source>
</evidence>
<dbReference type="CDD" id="cd00590">
    <property type="entry name" value="RRM_SF"/>
    <property type="match status" value="1"/>
</dbReference>
<dbReference type="GO" id="GO:0003723">
    <property type="term" value="F:RNA binding"/>
    <property type="evidence" value="ECO:0007669"/>
    <property type="project" value="UniProtKB-UniRule"/>
</dbReference>
<protein>
    <submittedName>
        <fullName evidence="6">RNA-binding protein, putative</fullName>
    </submittedName>
</protein>
<gene>
    <name evidence="6" type="ORF">TEOVI_000776700</name>
</gene>
<dbReference type="PROSITE" id="PS50102">
    <property type="entry name" value="RRM"/>
    <property type="match status" value="2"/>
</dbReference>
<dbReference type="InterPro" id="IPR012677">
    <property type="entry name" value="Nucleotide-bd_a/b_plait_sf"/>
</dbReference>
<keyword evidence="2 3" id="KW-0694">RNA-binding</keyword>